<evidence type="ECO:0000313" key="1">
    <source>
        <dbReference type="EMBL" id="VEL22314.1"/>
    </source>
</evidence>
<accession>A0A448WX13</accession>
<keyword evidence="2" id="KW-1185">Reference proteome</keyword>
<dbReference type="Proteomes" id="UP000784294">
    <property type="component" value="Unassembled WGS sequence"/>
</dbReference>
<comment type="caution">
    <text evidence="1">The sequence shown here is derived from an EMBL/GenBank/DDBJ whole genome shotgun (WGS) entry which is preliminary data.</text>
</comment>
<evidence type="ECO:0000313" key="2">
    <source>
        <dbReference type="Proteomes" id="UP000784294"/>
    </source>
</evidence>
<dbReference type="EMBL" id="CAAALY010055721">
    <property type="protein sequence ID" value="VEL22314.1"/>
    <property type="molecule type" value="Genomic_DNA"/>
</dbReference>
<gene>
    <name evidence="1" type="ORF">PXEA_LOCUS15754</name>
</gene>
<dbReference type="AlphaFoldDB" id="A0A448WX13"/>
<protein>
    <submittedName>
        <fullName evidence="1">Uncharacterized protein</fullName>
    </submittedName>
</protein>
<name>A0A448WX13_9PLAT</name>
<organism evidence="1 2">
    <name type="scientific">Protopolystoma xenopodis</name>
    <dbReference type="NCBI Taxonomy" id="117903"/>
    <lineage>
        <taxon>Eukaryota</taxon>
        <taxon>Metazoa</taxon>
        <taxon>Spiralia</taxon>
        <taxon>Lophotrochozoa</taxon>
        <taxon>Platyhelminthes</taxon>
        <taxon>Monogenea</taxon>
        <taxon>Polyopisthocotylea</taxon>
        <taxon>Polystomatidea</taxon>
        <taxon>Polystomatidae</taxon>
        <taxon>Protopolystoma</taxon>
    </lineage>
</organism>
<reference evidence="1" key="1">
    <citation type="submission" date="2018-11" db="EMBL/GenBank/DDBJ databases">
        <authorList>
            <consortium name="Pathogen Informatics"/>
        </authorList>
    </citation>
    <scope>NUCLEOTIDE SEQUENCE</scope>
</reference>
<sequence length="95" mass="10453">MALHGSVCQGGLDGKEEERMKSYKPIIHGGGRSSPGLTVRTIWAKYSRPGGDRHKTRAVRSSEWLAFPITDKMANNSCIQSICCCLAQPQYTPND</sequence>
<proteinExistence type="predicted"/>